<dbReference type="CDD" id="cd07770">
    <property type="entry name" value="ASKHA_NBD_FGGY_GntK"/>
    <property type="match status" value="1"/>
</dbReference>
<dbReference type="InterPro" id="IPR000577">
    <property type="entry name" value="Carb_kinase_FGGY"/>
</dbReference>
<evidence type="ECO:0000313" key="7">
    <source>
        <dbReference type="EMBL" id="MDC2830132.1"/>
    </source>
</evidence>
<dbReference type="GO" id="GO:0016773">
    <property type="term" value="F:phosphotransferase activity, alcohol group as acceptor"/>
    <property type="evidence" value="ECO:0007669"/>
    <property type="project" value="InterPro"/>
</dbReference>
<keyword evidence="2 4" id="KW-0808">Transferase</keyword>
<feature type="domain" description="Carbohydrate kinase FGGY C-terminal" evidence="6">
    <location>
        <begin position="260"/>
        <end position="450"/>
    </location>
</feature>
<dbReference type="RefSeq" id="WP_272209224.1">
    <property type="nucleotide sequence ID" value="NZ_JAQOMV010000031.1"/>
</dbReference>
<dbReference type="InterPro" id="IPR018484">
    <property type="entry name" value="FGGY_N"/>
</dbReference>
<reference evidence="7" key="1">
    <citation type="submission" date="2023-01" db="EMBL/GenBank/DDBJ databases">
        <title>Genome analysis of 13 Lactobacillus isolated from gut of wild boar.</title>
        <authorList>
            <person name="Papp P."/>
            <person name="Libisch B."/>
            <person name="Nagy T."/>
            <person name="Olasz F."/>
        </authorList>
    </citation>
    <scope>NUCLEOTIDE SEQUENCE</scope>
    <source>
        <strain evidence="7">F146</strain>
    </source>
</reference>
<comment type="caution">
    <text evidence="7">The sequence shown here is derived from an EMBL/GenBank/DDBJ whole genome shotgun (WGS) entry which is preliminary data.</text>
</comment>
<dbReference type="Pfam" id="PF02782">
    <property type="entry name" value="FGGY_C"/>
    <property type="match status" value="1"/>
</dbReference>
<feature type="domain" description="Carbohydrate kinase FGGY N-terminal" evidence="5">
    <location>
        <begin position="3"/>
        <end position="247"/>
    </location>
</feature>
<dbReference type="AlphaFoldDB" id="A0AAJ1HV59"/>
<dbReference type="EMBL" id="JAQONE010000023">
    <property type="protein sequence ID" value="MDC2830132.1"/>
    <property type="molecule type" value="Genomic_DNA"/>
</dbReference>
<dbReference type="GO" id="GO:0005975">
    <property type="term" value="P:carbohydrate metabolic process"/>
    <property type="evidence" value="ECO:0007669"/>
    <property type="project" value="InterPro"/>
</dbReference>
<evidence type="ECO:0000256" key="1">
    <source>
        <dbReference type="ARBA" id="ARBA00009156"/>
    </source>
</evidence>
<name>A0AAJ1HV59_LIMMU</name>
<dbReference type="Gene3D" id="3.30.420.40">
    <property type="match status" value="2"/>
</dbReference>
<dbReference type="PIRSF" id="PIRSF000538">
    <property type="entry name" value="GlpK"/>
    <property type="match status" value="1"/>
</dbReference>
<evidence type="ECO:0000259" key="5">
    <source>
        <dbReference type="Pfam" id="PF00370"/>
    </source>
</evidence>
<accession>A0AAJ1HV59</accession>
<protein>
    <submittedName>
        <fullName evidence="7">FGGY family carbohydrate kinase</fullName>
    </submittedName>
</protein>
<gene>
    <name evidence="7" type="ORF">PO250_07460</name>
</gene>
<evidence type="ECO:0000313" key="8">
    <source>
        <dbReference type="Proteomes" id="UP001220670"/>
    </source>
</evidence>
<evidence type="ECO:0000256" key="2">
    <source>
        <dbReference type="ARBA" id="ARBA00022679"/>
    </source>
</evidence>
<organism evidence="7 8">
    <name type="scientific">Limosilactobacillus mucosae</name>
    <name type="common">Lactobacillus mucosae</name>
    <dbReference type="NCBI Taxonomy" id="97478"/>
    <lineage>
        <taxon>Bacteria</taxon>
        <taxon>Bacillati</taxon>
        <taxon>Bacillota</taxon>
        <taxon>Bacilli</taxon>
        <taxon>Lactobacillales</taxon>
        <taxon>Lactobacillaceae</taxon>
        <taxon>Limosilactobacillus</taxon>
    </lineage>
</organism>
<dbReference type="PROSITE" id="PS00445">
    <property type="entry name" value="FGGY_KINASES_2"/>
    <property type="match status" value="1"/>
</dbReference>
<dbReference type="PANTHER" id="PTHR43095">
    <property type="entry name" value="SUGAR KINASE"/>
    <property type="match status" value="1"/>
</dbReference>
<keyword evidence="3 4" id="KW-0418">Kinase</keyword>
<proteinExistence type="inferred from homology"/>
<evidence type="ECO:0000259" key="6">
    <source>
        <dbReference type="Pfam" id="PF02782"/>
    </source>
</evidence>
<dbReference type="GO" id="GO:0016301">
    <property type="term" value="F:kinase activity"/>
    <property type="evidence" value="ECO:0007669"/>
    <property type="project" value="UniProtKB-KW"/>
</dbReference>
<dbReference type="InterPro" id="IPR050406">
    <property type="entry name" value="FGGY_Carb_Kinase"/>
</dbReference>
<dbReference type="InterPro" id="IPR043129">
    <property type="entry name" value="ATPase_NBD"/>
</dbReference>
<dbReference type="SUPFAM" id="SSF53067">
    <property type="entry name" value="Actin-like ATPase domain"/>
    <property type="match status" value="2"/>
</dbReference>
<sequence>MDYLIGVNIGTTCTKAVLYDQDFHALASSSRMHQLFRDEPEMLEEDPDEIFETVVDTLHDVVLKADLGNGTLRGVSFSSMMHSLIGLNRVNKPLTRVLTWGDNRAAKYAAKMRQNGEGLKIYQRTGTPTHPMSLPYKLLWLKNEHPEIFERTTCWLGIKDYVFWRLFGVLKTDISSASASGLLNLKELDWDEETLKLIGISRDQLPQLTSPYEQVRGLRSQIAAKIGLPMDTPFILGAADGPMDNLGVGALDQGTTAITIGDTSGAVRVITDQPRFDIEGRLFCYALDEDHWVVGGPINAGNTVFSWAGDKLFAPEKQLASMMHEESLDVVAKIAKTIPAGSDGLIFHPFLNGERAPMWNANARGSFFGLTPHHTRAHMARAVLEGTVYELYAISLTLETVVGEPKQIMATGNFARFGLWRQILADVFQSPVAIPQEQDSRTLAAVVMGMKSLGMIKKIDVIKEHLQKAATCQPNPDTYDIYQSLVPIYVQLSSDLQQEYDAIADFQHKYCHFNQK</sequence>
<dbReference type="PANTHER" id="PTHR43095:SF2">
    <property type="entry name" value="GLUCONOKINASE"/>
    <property type="match status" value="1"/>
</dbReference>
<dbReference type="InterPro" id="IPR018483">
    <property type="entry name" value="Carb_kinase_FGGY_CS"/>
</dbReference>
<evidence type="ECO:0000256" key="3">
    <source>
        <dbReference type="ARBA" id="ARBA00022777"/>
    </source>
</evidence>
<comment type="similarity">
    <text evidence="1 4">Belongs to the FGGY kinase family.</text>
</comment>
<evidence type="ECO:0000256" key="4">
    <source>
        <dbReference type="RuleBase" id="RU003733"/>
    </source>
</evidence>
<dbReference type="Proteomes" id="UP001220670">
    <property type="component" value="Unassembled WGS sequence"/>
</dbReference>
<dbReference type="InterPro" id="IPR018485">
    <property type="entry name" value="FGGY_C"/>
</dbReference>
<dbReference type="Pfam" id="PF00370">
    <property type="entry name" value="FGGY_N"/>
    <property type="match status" value="1"/>
</dbReference>